<evidence type="ECO:0000256" key="1">
    <source>
        <dbReference type="ARBA" id="ARBA00004651"/>
    </source>
</evidence>
<organism evidence="9 10">
    <name type="scientific">Methanothrix harundinacea</name>
    <dbReference type="NCBI Taxonomy" id="301375"/>
    <lineage>
        <taxon>Archaea</taxon>
        <taxon>Methanobacteriati</taxon>
        <taxon>Methanobacteriota</taxon>
        <taxon>Stenosarchaea group</taxon>
        <taxon>Methanomicrobia</taxon>
        <taxon>Methanotrichales</taxon>
        <taxon>Methanotrichaceae</taxon>
        <taxon>Methanothrix</taxon>
    </lineage>
</organism>
<protein>
    <submittedName>
        <fullName evidence="9">RDD domain containing protein</fullName>
    </submittedName>
</protein>
<dbReference type="InterPro" id="IPR010432">
    <property type="entry name" value="RDD"/>
</dbReference>
<keyword evidence="2" id="KW-1003">Cell membrane</keyword>
<dbReference type="PANTHER" id="PTHR36115">
    <property type="entry name" value="PROLINE-RICH ANTIGEN HOMOLOG-RELATED"/>
    <property type="match status" value="1"/>
</dbReference>
<dbReference type="EMBL" id="LGHB01000036">
    <property type="protein sequence ID" value="KUK95250.1"/>
    <property type="molecule type" value="Genomic_DNA"/>
</dbReference>
<comment type="subcellular location">
    <subcellularLocation>
        <location evidence="1">Cell membrane</location>
        <topology evidence="1">Multi-pass membrane protein</topology>
    </subcellularLocation>
</comment>
<evidence type="ECO:0000256" key="2">
    <source>
        <dbReference type="ARBA" id="ARBA00022475"/>
    </source>
</evidence>
<feature type="transmembrane region" description="Helical" evidence="6">
    <location>
        <begin position="55"/>
        <end position="76"/>
    </location>
</feature>
<evidence type="ECO:0000256" key="6">
    <source>
        <dbReference type="SAM" id="Phobius"/>
    </source>
</evidence>
<reference evidence="9" key="1">
    <citation type="journal article" date="2015" name="MBio">
        <title>Genome-resolved metagenomic analysis reveals roles for candidate phyla and other microbial community members in biogeochemical transformations in oil reservoirs.</title>
        <authorList>
            <person name="Hu P."/>
            <person name="Tom L."/>
            <person name="Singh A."/>
            <person name="Thomas B.C."/>
            <person name="Baker B.J."/>
            <person name="Piceno Y.M."/>
            <person name="Andersen G.L."/>
            <person name="Banfield J.F."/>
        </authorList>
    </citation>
    <scope>NUCLEOTIDE SEQUENCE [LARGE SCALE GENOMIC DNA]</scope>
    <source>
        <strain evidence="9">56_747</strain>
    </source>
</reference>
<dbReference type="Proteomes" id="UP000053961">
    <property type="component" value="Unassembled WGS sequence"/>
</dbReference>
<keyword evidence="3 6" id="KW-0812">Transmembrane</keyword>
<dbReference type="InterPro" id="IPR051791">
    <property type="entry name" value="Pra-immunoreactive"/>
</dbReference>
<evidence type="ECO:0000256" key="4">
    <source>
        <dbReference type="ARBA" id="ARBA00022989"/>
    </source>
</evidence>
<evidence type="ECO:0000313" key="11">
    <source>
        <dbReference type="Proteomes" id="UP000057043"/>
    </source>
</evidence>
<sequence length="149" mass="16362">MDEAVSQGGEKDLAGVGQRLASYLVDAVVLSIIYIALIFLFGVQIEEEAIAGGDFSTAFSAVYILMAAIAIGYYTYFFGNGQTPGMKLVEIKLIRVDGVEPVGYKKGFFRWVGMEISGMIFLLGYLWILIDKNKQGWHDKIAGTYVVKA</sequence>
<feature type="domain" description="RDD" evidence="7">
    <location>
        <begin position="13"/>
        <end position="143"/>
    </location>
</feature>
<evidence type="ECO:0000313" key="9">
    <source>
        <dbReference type="EMBL" id="KUK95250.1"/>
    </source>
</evidence>
<evidence type="ECO:0000259" key="7">
    <source>
        <dbReference type="Pfam" id="PF06271"/>
    </source>
</evidence>
<keyword evidence="4 6" id="KW-1133">Transmembrane helix</keyword>
<evidence type="ECO:0000256" key="3">
    <source>
        <dbReference type="ARBA" id="ARBA00022692"/>
    </source>
</evidence>
<reference evidence="10 11" key="2">
    <citation type="journal article" date="2015" name="MBio">
        <title>Genome-Resolved Metagenomic Analysis Reveals Roles for Candidate Phyla and Other Microbial Community Members in Biogeochemical Transformations in Oil Reservoirs.</title>
        <authorList>
            <person name="Hu P."/>
            <person name="Tom L."/>
            <person name="Singh A."/>
            <person name="Thomas B.C."/>
            <person name="Baker B.J."/>
            <person name="Piceno Y.M."/>
            <person name="Andersen G.L."/>
            <person name="Banfield J.F."/>
        </authorList>
    </citation>
    <scope>NUCLEOTIDE SEQUENCE [LARGE SCALE GENOMIC DNA]</scope>
    <source>
        <strain evidence="8">57_489</strain>
    </source>
</reference>
<evidence type="ECO:0000313" key="10">
    <source>
        <dbReference type="Proteomes" id="UP000053961"/>
    </source>
</evidence>
<evidence type="ECO:0000313" key="8">
    <source>
        <dbReference type="EMBL" id="KUK43738.1"/>
    </source>
</evidence>
<dbReference type="Pfam" id="PF06271">
    <property type="entry name" value="RDD"/>
    <property type="match status" value="1"/>
</dbReference>
<feature type="transmembrane region" description="Helical" evidence="6">
    <location>
        <begin position="108"/>
        <end position="130"/>
    </location>
</feature>
<feature type="transmembrane region" description="Helical" evidence="6">
    <location>
        <begin position="20"/>
        <end position="43"/>
    </location>
</feature>
<name>A0A101II12_9EURY</name>
<keyword evidence="5 6" id="KW-0472">Membrane</keyword>
<gene>
    <name evidence="8" type="ORF">XD72_1877</name>
    <name evidence="9" type="ORF">XE07_1862</name>
</gene>
<dbReference type="PATRIC" id="fig|301375.6.peg.1301"/>
<accession>A0A101II12</accession>
<dbReference type="Proteomes" id="UP000057043">
    <property type="component" value="Unassembled WGS sequence"/>
</dbReference>
<proteinExistence type="predicted"/>
<comment type="caution">
    <text evidence="9">The sequence shown here is derived from an EMBL/GenBank/DDBJ whole genome shotgun (WGS) entry which is preliminary data.</text>
</comment>
<dbReference type="GO" id="GO:0005886">
    <property type="term" value="C:plasma membrane"/>
    <property type="evidence" value="ECO:0007669"/>
    <property type="project" value="UniProtKB-SubCell"/>
</dbReference>
<dbReference type="AlphaFoldDB" id="A0A101II12"/>
<evidence type="ECO:0000256" key="5">
    <source>
        <dbReference type="ARBA" id="ARBA00023136"/>
    </source>
</evidence>
<dbReference type="EMBL" id="LGFT01000050">
    <property type="protein sequence ID" value="KUK43738.1"/>
    <property type="molecule type" value="Genomic_DNA"/>
</dbReference>